<dbReference type="KEGG" id="hmn:HM131_13880"/>
<gene>
    <name evidence="1" type="ORF">HM131_13880</name>
</gene>
<protein>
    <submittedName>
        <fullName evidence="1">Uncharacterized protein</fullName>
    </submittedName>
</protein>
<organism evidence="1 2">
    <name type="scientific">Halobacillus mangrovi</name>
    <dbReference type="NCBI Taxonomy" id="402384"/>
    <lineage>
        <taxon>Bacteria</taxon>
        <taxon>Bacillati</taxon>
        <taxon>Bacillota</taxon>
        <taxon>Bacilli</taxon>
        <taxon>Bacillales</taxon>
        <taxon>Bacillaceae</taxon>
        <taxon>Halobacillus</taxon>
    </lineage>
</organism>
<dbReference type="STRING" id="402384.HM131_13880"/>
<reference evidence="1 2" key="1">
    <citation type="submission" date="2017-04" db="EMBL/GenBank/DDBJ databases">
        <title>The whole genome sequencing and assembly of Halobacillus mangrovi strain.</title>
        <authorList>
            <person name="Lee S.-J."/>
            <person name="Park M.-K."/>
            <person name="Kim J.-Y."/>
            <person name="Lee Y.-J."/>
            <person name="Yi H."/>
            <person name="Bahn Y.-S."/>
            <person name="Kim J.F."/>
            <person name="Lee D.-W."/>
        </authorList>
    </citation>
    <scope>NUCLEOTIDE SEQUENCE [LARGE SCALE GENOMIC DNA]</scope>
    <source>
        <strain evidence="1 2">KTB 131</strain>
    </source>
</reference>
<dbReference type="Proteomes" id="UP000192527">
    <property type="component" value="Chromosome"/>
</dbReference>
<name>A0A1W5ZX72_9BACI</name>
<keyword evidence="2" id="KW-1185">Reference proteome</keyword>
<sequence length="85" mass="9900">MKGSKETKKSTFFSRGGCSILVSGKIYYKHHYIDFEVKYEHEDIMEGLINSEEAKRGLIQAINRKFRVLFPPSSEIDPVHVRRLL</sequence>
<evidence type="ECO:0000313" key="1">
    <source>
        <dbReference type="EMBL" id="ARI77870.1"/>
    </source>
</evidence>
<evidence type="ECO:0000313" key="2">
    <source>
        <dbReference type="Proteomes" id="UP000192527"/>
    </source>
</evidence>
<accession>A0A1W5ZX72</accession>
<proteinExistence type="predicted"/>
<dbReference type="AlphaFoldDB" id="A0A1W5ZX72"/>
<dbReference type="EMBL" id="CP020772">
    <property type="protein sequence ID" value="ARI77870.1"/>
    <property type="molecule type" value="Genomic_DNA"/>
</dbReference>